<proteinExistence type="predicted"/>
<reference evidence="1 2" key="1">
    <citation type="submission" date="2022-09" db="EMBL/GenBank/DDBJ databases">
        <authorList>
            <person name="Palmer J.M."/>
        </authorList>
    </citation>
    <scope>NUCLEOTIDE SEQUENCE [LARGE SCALE GENOMIC DNA]</scope>
    <source>
        <strain evidence="1 2">DSM 7382</strain>
    </source>
</reference>
<evidence type="ECO:0000313" key="1">
    <source>
        <dbReference type="EMBL" id="KAK7677067.1"/>
    </source>
</evidence>
<evidence type="ECO:0000313" key="2">
    <source>
        <dbReference type="Proteomes" id="UP001385951"/>
    </source>
</evidence>
<gene>
    <name evidence="1" type="ORF">QCA50_019965</name>
</gene>
<dbReference type="Proteomes" id="UP001385951">
    <property type="component" value="Unassembled WGS sequence"/>
</dbReference>
<dbReference type="AlphaFoldDB" id="A0AAW0FIP1"/>
<comment type="caution">
    <text evidence="1">The sequence shown here is derived from an EMBL/GenBank/DDBJ whole genome shotgun (WGS) entry which is preliminary data.</text>
</comment>
<keyword evidence="2" id="KW-1185">Reference proteome</keyword>
<organism evidence="1 2">
    <name type="scientific">Cerrena zonata</name>
    <dbReference type="NCBI Taxonomy" id="2478898"/>
    <lineage>
        <taxon>Eukaryota</taxon>
        <taxon>Fungi</taxon>
        <taxon>Dikarya</taxon>
        <taxon>Basidiomycota</taxon>
        <taxon>Agaricomycotina</taxon>
        <taxon>Agaricomycetes</taxon>
        <taxon>Polyporales</taxon>
        <taxon>Cerrenaceae</taxon>
        <taxon>Cerrena</taxon>
    </lineage>
</organism>
<accession>A0AAW0FIP1</accession>
<dbReference type="EMBL" id="JASBNA010000096">
    <property type="protein sequence ID" value="KAK7677067.1"/>
    <property type="molecule type" value="Genomic_DNA"/>
</dbReference>
<protein>
    <submittedName>
        <fullName evidence="1">Uncharacterized protein</fullName>
    </submittedName>
</protein>
<name>A0AAW0FIP1_9APHY</name>
<sequence length="142" mass="15802">MSGGKHCLQSLIVIERCAATEMTSILKVYRAYHHDRSFEVLVENLWYIIRVSHKIVNTIESHLQALKHIPRDTDPLSSIDQNSLSSSRPAEHDGLIENGDVTSLRLGSAMTSKLRPTIACLVRVNRDVIPAAATGSRPYKDP</sequence>